<evidence type="ECO:0000313" key="6">
    <source>
        <dbReference type="EMBL" id="GGO42208.1"/>
    </source>
</evidence>
<comment type="cofactor">
    <cofactor evidence="1">
        <name>FAD</name>
        <dbReference type="ChEBI" id="CHEBI:57692"/>
    </cofactor>
</comment>
<evidence type="ECO:0000256" key="2">
    <source>
        <dbReference type="ARBA" id="ARBA00010790"/>
    </source>
</evidence>
<dbReference type="InterPro" id="IPR007867">
    <property type="entry name" value="GMC_OxRtase_C"/>
</dbReference>
<feature type="domain" description="Glucose-methanol-choline oxidoreductase N-terminal" evidence="5">
    <location>
        <begin position="299"/>
        <end position="313"/>
    </location>
</feature>
<keyword evidence="7" id="KW-1185">Reference proteome</keyword>
<evidence type="ECO:0000256" key="1">
    <source>
        <dbReference type="ARBA" id="ARBA00001974"/>
    </source>
</evidence>
<evidence type="ECO:0000256" key="4">
    <source>
        <dbReference type="ARBA" id="ARBA00022827"/>
    </source>
</evidence>
<dbReference type="InterPro" id="IPR000172">
    <property type="entry name" value="GMC_OxRdtase_N"/>
</dbReference>
<dbReference type="InterPro" id="IPR012132">
    <property type="entry name" value="GMC_OxRdtase"/>
</dbReference>
<gene>
    <name evidence="6" type="primary">betA</name>
    <name evidence="6" type="ORF">GCM10012287_02540</name>
</gene>
<evidence type="ECO:0000259" key="5">
    <source>
        <dbReference type="PROSITE" id="PS00624"/>
    </source>
</evidence>
<dbReference type="EMBL" id="BMMP01000001">
    <property type="protein sequence ID" value="GGO42208.1"/>
    <property type="molecule type" value="Genomic_DNA"/>
</dbReference>
<keyword evidence="3" id="KW-0285">Flavoprotein</keyword>
<reference evidence="7" key="1">
    <citation type="journal article" date="2019" name="Int. J. Syst. Evol. Microbiol.">
        <title>The Global Catalogue of Microorganisms (GCM) 10K type strain sequencing project: providing services to taxonomists for standard genome sequencing and annotation.</title>
        <authorList>
            <consortium name="The Broad Institute Genomics Platform"/>
            <consortium name="The Broad Institute Genome Sequencing Center for Infectious Disease"/>
            <person name="Wu L."/>
            <person name="Ma J."/>
        </authorList>
    </citation>
    <scope>NUCLEOTIDE SEQUENCE [LARGE SCALE GENOMIC DNA]</scope>
    <source>
        <strain evidence="7">CGMCC 4.7178</strain>
    </source>
</reference>
<dbReference type="Proteomes" id="UP000631535">
    <property type="component" value="Unassembled WGS sequence"/>
</dbReference>
<comment type="caution">
    <text evidence="6">The sequence shown here is derived from an EMBL/GenBank/DDBJ whole genome shotgun (WGS) entry which is preliminary data.</text>
</comment>
<keyword evidence="4" id="KW-0274">FAD</keyword>
<protein>
    <submittedName>
        <fullName evidence="6">Choline dehydrogenase</fullName>
    </submittedName>
</protein>
<organism evidence="6 7">
    <name type="scientific">Streptomyces daqingensis</name>
    <dbReference type="NCBI Taxonomy" id="1472640"/>
    <lineage>
        <taxon>Bacteria</taxon>
        <taxon>Bacillati</taxon>
        <taxon>Actinomycetota</taxon>
        <taxon>Actinomycetes</taxon>
        <taxon>Kitasatosporales</taxon>
        <taxon>Streptomycetaceae</taxon>
        <taxon>Streptomyces</taxon>
    </lineage>
</organism>
<name>A0ABQ2LR74_9ACTN</name>
<sequence>MFAIGGVRRVPRAVASSFSARERVRIGLTKTGRHGRARFTAIEGKPMHDLYDYIVVGAGSAGCVLAARLSEDPGVRVLLVEAGPADDAMEIHVPAAFGKLFRTKYDWDYTTEPEPGLGGRRCYLPRGRMFGGSSSMNAMIYIRGNRLDYDAWAAAGAEGWSWRDVFPYFLRAEDHHAGPSDWHAAGGPLTVSEGRSRSPLMSAYVEAAQEAGHSFNPDFNGPRQDGVGYYDLTQRNGLRCSTADAYLRPAMERPNLRVLSGALCTRLLFSGDRVVGVETDRGGLLEETHAEREVVLAAGAYNSPQLLMLSGIGVASELAALGIEPRADLPVGENLQDHAHLPLIHLTDTESLWTAETPENLVLLESEGRGPLTSNVGEVGGFLHSADGLDAPDLQLHAVPALFHEEGLGVPFAHGFHHGAVLLDATSRGKVSLRSALPSAKPRITHNYLATDEDRATAVRALRLLLDIADQPSLRAHRRGDYSVPRSDSDADLLDYARRASHTLYHPAGTCSMGRVVDHELNVHGVAGLRVADASVMPQLVRGNTNAPTIMIAEKAADLIRGAAPAAPA</sequence>
<dbReference type="Gene3D" id="3.30.560.10">
    <property type="entry name" value="Glucose Oxidase, domain 3"/>
    <property type="match status" value="1"/>
</dbReference>
<dbReference type="SUPFAM" id="SSF54373">
    <property type="entry name" value="FAD-linked reductases, C-terminal domain"/>
    <property type="match status" value="1"/>
</dbReference>
<dbReference type="SUPFAM" id="SSF51905">
    <property type="entry name" value="FAD/NAD(P)-binding domain"/>
    <property type="match status" value="1"/>
</dbReference>
<evidence type="ECO:0000313" key="7">
    <source>
        <dbReference type="Proteomes" id="UP000631535"/>
    </source>
</evidence>
<dbReference type="PIRSF" id="PIRSF000137">
    <property type="entry name" value="Alcohol_oxidase"/>
    <property type="match status" value="1"/>
</dbReference>
<dbReference type="RefSeq" id="WP_308424100.1">
    <property type="nucleotide sequence ID" value="NZ_BMMP01000001.1"/>
</dbReference>
<dbReference type="PANTHER" id="PTHR11552">
    <property type="entry name" value="GLUCOSE-METHANOL-CHOLINE GMC OXIDOREDUCTASE"/>
    <property type="match status" value="1"/>
</dbReference>
<dbReference type="PANTHER" id="PTHR11552:SF147">
    <property type="entry name" value="CHOLINE DEHYDROGENASE, MITOCHONDRIAL"/>
    <property type="match status" value="1"/>
</dbReference>
<dbReference type="Gene3D" id="3.50.50.60">
    <property type="entry name" value="FAD/NAD(P)-binding domain"/>
    <property type="match status" value="1"/>
</dbReference>
<dbReference type="Pfam" id="PF00732">
    <property type="entry name" value="GMC_oxred_N"/>
    <property type="match status" value="1"/>
</dbReference>
<comment type="similarity">
    <text evidence="2">Belongs to the GMC oxidoreductase family.</text>
</comment>
<proteinExistence type="inferred from homology"/>
<dbReference type="Pfam" id="PF05199">
    <property type="entry name" value="GMC_oxred_C"/>
    <property type="match status" value="1"/>
</dbReference>
<accession>A0ABQ2LR74</accession>
<dbReference type="PROSITE" id="PS00624">
    <property type="entry name" value="GMC_OXRED_2"/>
    <property type="match status" value="1"/>
</dbReference>
<evidence type="ECO:0000256" key="3">
    <source>
        <dbReference type="ARBA" id="ARBA00022630"/>
    </source>
</evidence>
<dbReference type="InterPro" id="IPR036188">
    <property type="entry name" value="FAD/NAD-bd_sf"/>
</dbReference>